<feature type="domain" description="Flagellar basal-body/hook protein C-terminal" evidence="8">
    <location>
        <begin position="110"/>
        <end position="148"/>
    </location>
</feature>
<reference evidence="9 11" key="2">
    <citation type="submission" date="2018-07" db="EMBL/GenBank/DDBJ databases">
        <title>Complete genome of the Arcobacter bivalviorum type strain LMG 26154.</title>
        <authorList>
            <person name="Miller W.G."/>
            <person name="Yee E."/>
            <person name="Bono J.L."/>
        </authorList>
    </citation>
    <scope>NUCLEOTIDE SEQUENCE [LARGE SCALE GENOMIC DNA]</scope>
    <source>
        <strain evidence="9 11">LMG 26154</strain>
    </source>
</reference>
<evidence type="ECO:0000256" key="2">
    <source>
        <dbReference type="ARBA" id="ARBA00009677"/>
    </source>
</evidence>
<comment type="subunit">
    <text evidence="5 6">The basal body constitutes a major portion of the flagellar organelle and consists of four rings (L,P,S, and M) mounted on a central rod. The rod consists of about 26 subunits of FlgG in the distal portion, and FlgB, FlgC and FlgF are thought to build up the proximal portion of the rod with about 6 subunits each.</text>
</comment>
<evidence type="ECO:0000256" key="5">
    <source>
        <dbReference type="ARBA" id="ARBA00025933"/>
    </source>
</evidence>
<evidence type="ECO:0000256" key="1">
    <source>
        <dbReference type="ARBA" id="ARBA00004117"/>
    </source>
</evidence>
<dbReference type="AlphaFoldDB" id="A0AAX2A6V5"/>
<evidence type="ECO:0000256" key="3">
    <source>
        <dbReference type="ARBA" id="ARBA00017941"/>
    </source>
</evidence>
<dbReference type="InterPro" id="IPR006299">
    <property type="entry name" value="FlgC"/>
</dbReference>
<dbReference type="GO" id="GO:0030694">
    <property type="term" value="C:bacterial-type flagellum basal body, rod"/>
    <property type="evidence" value="ECO:0007669"/>
    <property type="project" value="UniProtKB-UniRule"/>
</dbReference>
<dbReference type="Pfam" id="PF06429">
    <property type="entry name" value="Flg_bbr_C"/>
    <property type="match status" value="1"/>
</dbReference>
<dbReference type="NCBIfam" id="TIGR01395">
    <property type="entry name" value="FlgC"/>
    <property type="match status" value="1"/>
</dbReference>
<dbReference type="Pfam" id="PF00460">
    <property type="entry name" value="Flg_bb_rod"/>
    <property type="match status" value="1"/>
</dbReference>
<organism evidence="10 12">
    <name type="scientific">Halarcobacter bivalviorum</name>
    <dbReference type="NCBI Taxonomy" id="663364"/>
    <lineage>
        <taxon>Bacteria</taxon>
        <taxon>Pseudomonadati</taxon>
        <taxon>Campylobacterota</taxon>
        <taxon>Epsilonproteobacteria</taxon>
        <taxon>Campylobacterales</taxon>
        <taxon>Arcobacteraceae</taxon>
        <taxon>Halarcobacter</taxon>
    </lineage>
</organism>
<dbReference type="RefSeq" id="WP_114838368.1">
    <property type="nucleotide sequence ID" value="NZ_CP031217.1"/>
</dbReference>
<feature type="domain" description="Flagellar basal body rod protein N-terminal" evidence="7">
    <location>
        <begin position="9"/>
        <end position="34"/>
    </location>
</feature>
<protein>
    <recommendedName>
        <fullName evidence="3 6">Flagellar basal-body rod protein FlgC</fullName>
    </recommendedName>
</protein>
<dbReference type="Proteomes" id="UP000253850">
    <property type="component" value="Chromosome"/>
</dbReference>
<proteinExistence type="inferred from homology"/>
<comment type="subcellular location">
    <subcellularLocation>
        <location evidence="1 6">Bacterial flagellum basal body</location>
    </subcellularLocation>
</comment>
<dbReference type="GO" id="GO:0071978">
    <property type="term" value="P:bacterial-type flagellum-dependent swarming motility"/>
    <property type="evidence" value="ECO:0007669"/>
    <property type="project" value="TreeGrafter"/>
</dbReference>
<dbReference type="EMBL" id="CP031217">
    <property type="protein sequence ID" value="AXH11495.1"/>
    <property type="molecule type" value="Genomic_DNA"/>
</dbReference>
<evidence type="ECO:0000259" key="7">
    <source>
        <dbReference type="Pfam" id="PF00460"/>
    </source>
</evidence>
<evidence type="ECO:0000313" key="9">
    <source>
        <dbReference type="EMBL" id="AXH11495.1"/>
    </source>
</evidence>
<sequence length="157" mass="17408">MGFFDGYDIAVSGMSAQRTRVNVTSANIANAKTTHTEEGGPYKRQSVAFHDVLLHEKNKTNGTNDLRAPFAEENDKNQLALRGVGVKSIIEDDSAPVMRYEPSHPDANDEGYVAYPNINPVIEMINLLEARRSYEANVTAFTTHKNIDVRTLDILKA</sequence>
<accession>A0AAX2A6V5</accession>
<dbReference type="Proteomes" id="UP000289193">
    <property type="component" value="Unassembled WGS sequence"/>
</dbReference>
<keyword evidence="4 6" id="KW-0975">Bacterial flagellum</keyword>
<dbReference type="KEGG" id="hbv:ABIV_0474"/>
<keyword evidence="10" id="KW-0282">Flagellum</keyword>
<evidence type="ECO:0000259" key="8">
    <source>
        <dbReference type="Pfam" id="PF06429"/>
    </source>
</evidence>
<name>A0AAX2A6V5_9BACT</name>
<evidence type="ECO:0000313" key="12">
    <source>
        <dbReference type="Proteomes" id="UP000289193"/>
    </source>
</evidence>
<evidence type="ECO:0000313" key="10">
    <source>
        <dbReference type="EMBL" id="RXK09322.1"/>
    </source>
</evidence>
<keyword evidence="10" id="KW-0969">Cilium</keyword>
<dbReference type="PANTHER" id="PTHR30435:SF2">
    <property type="entry name" value="FLAGELLAR BASAL-BODY ROD PROTEIN FLGC"/>
    <property type="match status" value="1"/>
</dbReference>
<evidence type="ECO:0000256" key="4">
    <source>
        <dbReference type="ARBA" id="ARBA00023143"/>
    </source>
</evidence>
<dbReference type="InterPro" id="IPR001444">
    <property type="entry name" value="Flag_bb_rod_N"/>
</dbReference>
<evidence type="ECO:0000256" key="6">
    <source>
        <dbReference type="RuleBase" id="RU362062"/>
    </source>
</evidence>
<keyword evidence="10" id="KW-0966">Cell projection</keyword>
<keyword evidence="12" id="KW-1185">Reference proteome</keyword>
<evidence type="ECO:0000313" key="11">
    <source>
        <dbReference type="Proteomes" id="UP000253850"/>
    </source>
</evidence>
<comment type="similarity">
    <text evidence="2">Belongs to the flagella basal body rod proteins family.</text>
</comment>
<gene>
    <name evidence="10" type="primary">flgC</name>
    <name evidence="9" type="ORF">ABIV_0474</name>
    <name evidence="10" type="ORF">CRV05_10345</name>
</gene>
<dbReference type="EMBL" id="PDKM01000006">
    <property type="protein sequence ID" value="RXK09322.1"/>
    <property type="molecule type" value="Genomic_DNA"/>
</dbReference>
<dbReference type="InterPro" id="IPR010930">
    <property type="entry name" value="Flg_bb/hook_C_dom"/>
</dbReference>
<dbReference type="PANTHER" id="PTHR30435">
    <property type="entry name" value="FLAGELLAR PROTEIN"/>
    <property type="match status" value="1"/>
</dbReference>
<reference evidence="10 12" key="1">
    <citation type="submission" date="2017-10" db="EMBL/GenBank/DDBJ databases">
        <title>Genomics of the genus Arcobacter.</title>
        <authorList>
            <person name="Perez-Cataluna A."/>
            <person name="Figueras M.J."/>
        </authorList>
    </citation>
    <scope>NUCLEOTIDE SEQUENCE [LARGE SCALE GENOMIC DNA]</scope>
    <source>
        <strain evidence="10 12">CECT 7835</strain>
    </source>
</reference>